<evidence type="ECO:0008006" key="3">
    <source>
        <dbReference type="Google" id="ProtNLM"/>
    </source>
</evidence>
<dbReference type="PANTHER" id="PTHR10426:SF88">
    <property type="entry name" value="ADIPOCYTE PLASMA MEMBRANE-ASSOCIATED PROTEIN HEMOMUCIN-RELATED"/>
    <property type="match status" value="1"/>
</dbReference>
<accession>A0AAD9IYY4</accession>
<evidence type="ECO:0000313" key="1">
    <source>
        <dbReference type="EMBL" id="KAK2143487.1"/>
    </source>
</evidence>
<comment type="caution">
    <text evidence="1">The sequence shown here is derived from an EMBL/GenBank/DDBJ whole genome shotgun (WGS) entry which is preliminary data.</text>
</comment>
<gene>
    <name evidence="1" type="ORF">LSH36_838g01017</name>
</gene>
<dbReference type="GO" id="GO:0016787">
    <property type="term" value="F:hydrolase activity"/>
    <property type="evidence" value="ECO:0007669"/>
    <property type="project" value="TreeGrafter"/>
</dbReference>
<dbReference type="GO" id="GO:0012505">
    <property type="term" value="C:endomembrane system"/>
    <property type="evidence" value="ECO:0007669"/>
    <property type="project" value="TreeGrafter"/>
</dbReference>
<dbReference type="PANTHER" id="PTHR10426">
    <property type="entry name" value="STRICTOSIDINE SYNTHASE-RELATED"/>
    <property type="match status" value="1"/>
</dbReference>
<organism evidence="1 2">
    <name type="scientific">Paralvinella palmiformis</name>
    <dbReference type="NCBI Taxonomy" id="53620"/>
    <lineage>
        <taxon>Eukaryota</taxon>
        <taxon>Metazoa</taxon>
        <taxon>Spiralia</taxon>
        <taxon>Lophotrochozoa</taxon>
        <taxon>Annelida</taxon>
        <taxon>Polychaeta</taxon>
        <taxon>Sedentaria</taxon>
        <taxon>Canalipalpata</taxon>
        <taxon>Terebellida</taxon>
        <taxon>Terebelliformia</taxon>
        <taxon>Alvinellidae</taxon>
        <taxon>Paralvinella</taxon>
    </lineage>
</organism>
<dbReference type="InterPro" id="IPR011042">
    <property type="entry name" value="6-blade_b-propeller_TolB-like"/>
</dbReference>
<dbReference type="SUPFAM" id="SSF63829">
    <property type="entry name" value="Calcium-dependent phosphotriesterase"/>
    <property type="match status" value="1"/>
</dbReference>
<evidence type="ECO:0000313" key="2">
    <source>
        <dbReference type="Proteomes" id="UP001208570"/>
    </source>
</evidence>
<dbReference type="Gene3D" id="2.120.10.30">
    <property type="entry name" value="TolB, C-terminal domain"/>
    <property type="match status" value="2"/>
</dbReference>
<name>A0AAD9IYY4_9ANNE</name>
<proteinExistence type="predicted"/>
<keyword evidence="2" id="KW-1185">Reference proteome</keyword>
<dbReference type="AlphaFoldDB" id="A0AAD9IYY4"/>
<dbReference type="Pfam" id="PF20067">
    <property type="entry name" value="SSL_N"/>
    <property type="match status" value="1"/>
</dbReference>
<dbReference type="EMBL" id="JAODUP010000838">
    <property type="protein sequence ID" value="KAK2143487.1"/>
    <property type="molecule type" value="Genomic_DNA"/>
</dbReference>
<reference evidence="1" key="1">
    <citation type="journal article" date="2023" name="Mol. Biol. Evol.">
        <title>Third-Generation Sequencing Reveals the Adaptive Role of the Epigenome in Three Deep-Sea Polychaetes.</title>
        <authorList>
            <person name="Perez M."/>
            <person name="Aroh O."/>
            <person name="Sun Y."/>
            <person name="Lan Y."/>
            <person name="Juniper S.K."/>
            <person name="Young C.R."/>
            <person name="Angers B."/>
            <person name="Qian P.Y."/>
        </authorList>
    </citation>
    <scope>NUCLEOTIDE SEQUENCE</scope>
    <source>
        <strain evidence="1">P08H-3</strain>
    </source>
</reference>
<protein>
    <recommendedName>
        <fullName evidence="3">Adipocyte plasma membrane-associated protein</fullName>
    </recommendedName>
</protein>
<dbReference type="Proteomes" id="UP001208570">
    <property type="component" value="Unassembled WGS sequence"/>
</dbReference>
<sequence length="300" mass="33068">MQPSASTQETIDANQIAQLSPDTTAINHNVPLDSANFNTPPTFEGPLAKNYRLTKATKLYKGLSVFGHESLVFHDGYVYTGTADGKVIRIKGGNVEVVARFGVFGHEVEKNETKCGRPLGLRMDHSGNLLVVDSYLGTVDNLITSNRTIDGYKPIFLNDVVVTATEMIYVTESSLKWCRAEYLMTGLEMNPDGRCYIRGDKKGQVEIFSDNLPGLPDNIRRNPSGNYWVALTVVRHPNGPVLPSELYAPYPSLRRLFYKWHLIKSPKAAQNEPVPLGAMLRKGAVRDNLPPVARALAGAP</sequence>